<dbReference type="Pfam" id="PF00626">
    <property type="entry name" value="Gelsolin"/>
    <property type="match status" value="1"/>
</dbReference>
<keyword evidence="11 16" id="KW-0653">Protein transport</keyword>
<dbReference type="Gene3D" id="2.60.40.1670">
    <property type="entry name" value="beta-sandwich domain of Sec23/24"/>
    <property type="match status" value="1"/>
</dbReference>
<comment type="subunit">
    <text evidence="4">The COPII coat is composed of at least 5 proteins: the SEC23/24 complex, the SEC13/31 complex, and the protein SAR1.</text>
</comment>
<dbReference type="FunFam" id="1.20.120.730:FF:000005">
    <property type="entry name" value="Protein transport protein SEC23"/>
    <property type="match status" value="1"/>
</dbReference>
<evidence type="ECO:0000256" key="11">
    <source>
        <dbReference type="ARBA" id="ARBA00022927"/>
    </source>
</evidence>
<dbReference type="Gene3D" id="3.40.20.10">
    <property type="entry name" value="Severin"/>
    <property type="match status" value="1"/>
</dbReference>
<dbReference type="InterPro" id="IPR036175">
    <property type="entry name" value="Sec23/24_helical_dom_sf"/>
</dbReference>
<keyword evidence="16" id="KW-0963">Cytoplasm</keyword>
<evidence type="ECO:0000256" key="16">
    <source>
        <dbReference type="RuleBase" id="RU365030"/>
    </source>
</evidence>
<evidence type="ECO:0000256" key="7">
    <source>
        <dbReference type="ARBA" id="ARBA00022723"/>
    </source>
</evidence>
<name>A0A4P9YRU0_ROZAC</name>
<evidence type="ECO:0000256" key="14">
    <source>
        <dbReference type="ARBA" id="ARBA00023329"/>
    </source>
</evidence>
<evidence type="ECO:0000259" key="19">
    <source>
        <dbReference type="Pfam" id="PF04815"/>
    </source>
</evidence>
<dbReference type="InterPro" id="IPR006900">
    <property type="entry name" value="Sec23/24_helical_dom"/>
</dbReference>
<evidence type="ECO:0000259" key="20">
    <source>
        <dbReference type="Pfam" id="PF08033"/>
    </source>
</evidence>
<dbReference type="Pfam" id="PF04815">
    <property type="entry name" value="Sec23_helical"/>
    <property type="match status" value="1"/>
</dbReference>
<comment type="subcellular location">
    <subcellularLocation>
        <location evidence="16">Cytoplasm</location>
    </subcellularLocation>
    <subcellularLocation>
        <location evidence="1 16">Cytoplasmic vesicle</location>
        <location evidence="1 16">COPII-coated vesicle membrane</location>
        <topology evidence="1 16">Peripheral membrane protein</topology>
        <orientation evidence="1 16">Cytoplasmic side</orientation>
    </subcellularLocation>
    <subcellularLocation>
        <location evidence="2 16">Endoplasmic reticulum membrane</location>
        <topology evidence="2 16">Peripheral membrane protein</topology>
        <orientation evidence="2 16">Cytoplasmic side</orientation>
    </subcellularLocation>
    <subcellularLocation>
        <location evidence="16">Golgi apparatus membrane</location>
        <topology evidence="16">Peripheral membrane protein</topology>
        <orientation evidence="16">Cytoplasmic side</orientation>
    </subcellularLocation>
</comment>
<dbReference type="Proteomes" id="UP000281549">
    <property type="component" value="Unassembled WGS sequence"/>
</dbReference>
<organism evidence="21 22">
    <name type="scientific">Rozella allomycis (strain CSF55)</name>
    <dbReference type="NCBI Taxonomy" id="988480"/>
    <lineage>
        <taxon>Eukaryota</taxon>
        <taxon>Fungi</taxon>
        <taxon>Fungi incertae sedis</taxon>
        <taxon>Cryptomycota</taxon>
        <taxon>Cryptomycota incertae sedis</taxon>
        <taxon>Rozella</taxon>
    </lineage>
</organism>
<dbReference type="Gene3D" id="3.40.50.410">
    <property type="entry name" value="von Willebrand factor, type A domain"/>
    <property type="match status" value="1"/>
</dbReference>
<dbReference type="InterPro" id="IPR037364">
    <property type="entry name" value="Sec23"/>
</dbReference>
<evidence type="ECO:0000256" key="6">
    <source>
        <dbReference type="ARBA" id="ARBA00022448"/>
    </source>
</evidence>
<dbReference type="Pfam" id="PF04811">
    <property type="entry name" value="Sec23_trunk"/>
    <property type="match status" value="1"/>
</dbReference>
<evidence type="ECO:0000256" key="2">
    <source>
        <dbReference type="ARBA" id="ARBA00004397"/>
    </source>
</evidence>
<evidence type="ECO:0000256" key="15">
    <source>
        <dbReference type="ARBA" id="ARBA00025471"/>
    </source>
</evidence>
<keyword evidence="13 16" id="KW-0472">Membrane</keyword>
<keyword evidence="6 16" id="KW-0813">Transport</keyword>
<evidence type="ECO:0000256" key="13">
    <source>
        <dbReference type="ARBA" id="ARBA00023136"/>
    </source>
</evidence>
<evidence type="ECO:0000259" key="17">
    <source>
        <dbReference type="Pfam" id="PF00626"/>
    </source>
</evidence>
<feature type="domain" description="Sec23/Sec24 beta-sandwich" evidence="20">
    <location>
        <begin position="276"/>
        <end position="374"/>
    </location>
</feature>
<dbReference type="Pfam" id="PF08033">
    <property type="entry name" value="Sec23_BS"/>
    <property type="match status" value="1"/>
</dbReference>
<proteinExistence type="inferred from homology"/>
<feature type="domain" description="Gelsolin-like" evidence="17">
    <location>
        <begin position="499"/>
        <end position="587"/>
    </location>
</feature>
<dbReference type="GO" id="GO:0030127">
    <property type="term" value="C:COPII vesicle coat"/>
    <property type="evidence" value="ECO:0007669"/>
    <property type="project" value="InterPro"/>
</dbReference>
<evidence type="ECO:0000256" key="5">
    <source>
        <dbReference type="ARBA" id="ARBA00021212"/>
    </source>
</evidence>
<dbReference type="InterPro" id="IPR007123">
    <property type="entry name" value="Gelsolin-like_dom"/>
</dbReference>
<evidence type="ECO:0000259" key="18">
    <source>
        <dbReference type="Pfam" id="PF04811"/>
    </source>
</evidence>
<evidence type="ECO:0000256" key="10">
    <source>
        <dbReference type="ARBA" id="ARBA00022892"/>
    </source>
</evidence>
<dbReference type="PANTHER" id="PTHR11141:SF0">
    <property type="entry name" value="PROTEIN TRANSPORT PROTEIN SEC23"/>
    <property type="match status" value="1"/>
</dbReference>
<dbReference type="FunFam" id="3.40.50.410:FF:000008">
    <property type="entry name" value="Protein transport protein SEC23"/>
    <property type="match status" value="1"/>
</dbReference>
<dbReference type="GO" id="GO:0090110">
    <property type="term" value="P:COPII-coated vesicle cargo loading"/>
    <property type="evidence" value="ECO:0007669"/>
    <property type="project" value="TreeGrafter"/>
</dbReference>
<evidence type="ECO:0000313" key="22">
    <source>
        <dbReference type="Proteomes" id="UP000281549"/>
    </source>
</evidence>
<reference evidence="22" key="1">
    <citation type="journal article" date="2018" name="Nat. Microbiol.">
        <title>Leveraging single-cell genomics to expand the fungal tree of life.</title>
        <authorList>
            <person name="Ahrendt S.R."/>
            <person name="Quandt C.A."/>
            <person name="Ciobanu D."/>
            <person name="Clum A."/>
            <person name="Salamov A."/>
            <person name="Andreopoulos B."/>
            <person name="Cheng J.F."/>
            <person name="Woyke T."/>
            <person name="Pelin A."/>
            <person name="Henrissat B."/>
            <person name="Reynolds N.K."/>
            <person name="Benny G.L."/>
            <person name="Smith M.E."/>
            <person name="James T.Y."/>
            <person name="Grigoriev I.V."/>
        </authorList>
    </citation>
    <scope>NUCLEOTIDE SEQUENCE [LARGE SCALE GENOMIC DNA]</scope>
    <source>
        <strain evidence="22">CSF55</strain>
    </source>
</reference>
<evidence type="ECO:0000256" key="12">
    <source>
        <dbReference type="ARBA" id="ARBA00023034"/>
    </source>
</evidence>
<dbReference type="SUPFAM" id="SSF81995">
    <property type="entry name" value="beta-sandwich domain of Sec23/24"/>
    <property type="match status" value="1"/>
</dbReference>
<comment type="similarity">
    <text evidence="3 16">Belongs to the SEC23/SEC24 family. SEC23 subfamily.</text>
</comment>
<feature type="domain" description="Sec23/Sec24 helical" evidence="19">
    <location>
        <begin position="387"/>
        <end position="485"/>
    </location>
</feature>
<dbReference type="EMBL" id="ML004956">
    <property type="protein sequence ID" value="RKP21430.1"/>
    <property type="molecule type" value="Genomic_DNA"/>
</dbReference>
<dbReference type="AlphaFoldDB" id="A0A4P9YRU0"/>
<gene>
    <name evidence="21" type="ORF">ROZALSC1DRAFT_27166</name>
</gene>
<evidence type="ECO:0000256" key="8">
    <source>
        <dbReference type="ARBA" id="ARBA00022824"/>
    </source>
</evidence>
<sequence length="629" mass="70176">MARTATVPPIFLFVIDTCIEEEELESLKQSLLVTIEMLPPYALVGLITFGTVIQIHELGFNECPKSYVFRGSKEYSSKQIQENLGLPVAPAPGQPMNASGSARFLCQLQECEFNLTTAIEQLKKDPWPVANDKRPIRSTGGAISLAIGLLEATFPNTGARILVFNAGACTQIPGIIVSPELKEPIRSHNDIEKDTALYYRKSYKFYEDLAKRAATNGHTVDLFSGCLDQVGLAEMRSLSGMTGGVIVLADSFGTSLFKQSLSRLFDKDQDGFLLMGLNSSFEVLTSKELRISGLIGSAISTNKKTPNVSETEIGIGMTSSWKIPALDKRTTLAVYFEMAPQNDSNGRGVIQFHTFYQHTSGQFRLRVTTVARNIVEATNPQINQSFDQESAAVLMARIAVYKGQNDDGPDVLRWLDRMLIRLCQKVGEYRQDDPASFRLSHTFSIYPQFMFHLRRSQFLQVFNNSPDETAFYRHAINTEDTNNSLIMIQPTLTAYLVGQEPMPVLLDACSINPEAILLLDTFFHILIWHGEVVASWRDNGFLDNPDYAHLKDFFDAPPADAQDLLMDRFPLPRYVVCDQNGSQARFLLSKLNPSQTHSNSGTSQAIFTDDVNLQSFMDYLRKLVTTTSS</sequence>
<dbReference type="GO" id="GO:0005096">
    <property type="term" value="F:GTPase activator activity"/>
    <property type="evidence" value="ECO:0007669"/>
    <property type="project" value="TreeGrafter"/>
</dbReference>
<dbReference type="GO" id="GO:0006886">
    <property type="term" value="P:intracellular protein transport"/>
    <property type="evidence" value="ECO:0007669"/>
    <property type="project" value="InterPro"/>
</dbReference>
<dbReference type="PANTHER" id="PTHR11141">
    <property type="entry name" value="PROTEIN TRANSPORT PROTEIN SEC23"/>
    <property type="match status" value="1"/>
</dbReference>
<dbReference type="GO" id="GO:0070971">
    <property type="term" value="C:endoplasmic reticulum exit site"/>
    <property type="evidence" value="ECO:0007669"/>
    <property type="project" value="TreeGrafter"/>
</dbReference>
<keyword evidence="8 16" id="KW-0256">Endoplasmic reticulum</keyword>
<dbReference type="GO" id="GO:0046872">
    <property type="term" value="F:metal ion binding"/>
    <property type="evidence" value="ECO:0007669"/>
    <property type="project" value="UniProtKB-KW"/>
</dbReference>
<dbReference type="InterPro" id="IPR036180">
    <property type="entry name" value="Gelsolin-like_dom_sf"/>
</dbReference>
<accession>A0A4P9YRU0</accession>
<dbReference type="InterPro" id="IPR029006">
    <property type="entry name" value="ADF-H/Gelsolin-like_dom_sf"/>
</dbReference>
<evidence type="ECO:0000256" key="4">
    <source>
        <dbReference type="ARBA" id="ARBA00011845"/>
    </source>
</evidence>
<keyword evidence="9 16" id="KW-0862">Zinc</keyword>
<keyword evidence="14 16" id="KW-0968">Cytoplasmic vesicle</keyword>
<comment type="function">
    <text evidence="15 16">Component of the coat protein complex II (COPII) which promotes the formation of transport vesicles from the endoplasmic reticulum (ER). The coat has two main functions, the physical deformation of the endoplasmic reticulum membrane into vesicles and the selection of cargo molecules.</text>
</comment>
<dbReference type="SUPFAM" id="SSF82754">
    <property type="entry name" value="C-terminal, gelsolin-like domain of Sec23/24"/>
    <property type="match status" value="1"/>
</dbReference>
<dbReference type="SUPFAM" id="SSF53300">
    <property type="entry name" value="vWA-like"/>
    <property type="match status" value="1"/>
</dbReference>
<dbReference type="FunFam" id="3.40.20.10:FF:000041">
    <property type="entry name" value="Protein transport protein SEC23"/>
    <property type="match status" value="1"/>
</dbReference>
<dbReference type="InterPro" id="IPR036465">
    <property type="entry name" value="vWFA_dom_sf"/>
</dbReference>
<dbReference type="GO" id="GO:0005789">
    <property type="term" value="C:endoplasmic reticulum membrane"/>
    <property type="evidence" value="ECO:0007669"/>
    <property type="project" value="UniProtKB-SubCell"/>
</dbReference>
<feature type="domain" description="Sec23/Sec24 trunk" evidence="18">
    <location>
        <begin position="7"/>
        <end position="265"/>
    </location>
</feature>
<evidence type="ECO:0000313" key="21">
    <source>
        <dbReference type="EMBL" id="RKP21430.1"/>
    </source>
</evidence>
<keyword evidence="10 16" id="KW-0931">ER-Golgi transport</keyword>
<evidence type="ECO:0000256" key="1">
    <source>
        <dbReference type="ARBA" id="ARBA00004299"/>
    </source>
</evidence>
<dbReference type="InterPro" id="IPR012990">
    <property type="entry name" value="Beta-sandwich_Sec23_24"/>
</dbReference>
<evidence type="ECO:0000256" key="3">
    <source>
        <dbReference type="ARBA" id="ARBA00009210"/>
    </source>
</evidence>
<keyword evidence="12 16" id="KW-0333">Golgi apparatus</keyword>
<dbReference type="InterPro" id="IPR006896">
    <property type="entry name" value="Sec23/24_trunk_dom"/>
</dbReference>
<protein>
    <recommendedName>
        <fullName evidence="5 16">Protein transport protein SEC23</fullName>
    </recommendedName>
</protein>
<keyword evidence="7 16" id="KW-0479">Metal-binding</keyword>
<dbReference type="Gene3D" id="1.20.120.730">
    <property type="entry name" value="Sec23/Sec24 helical domain"/>
    <property type="match status" value="1"/>
</dbReference>
<evidence type="ECO:0000256" key="9">
    <source>
        <dbReference type="ARBA" id="ARBA00022833"/>
    </source>
</evidence>
<dbReference type="GO" id="GO:0000139">
    <property type="term" value="C:Golgi membrane"/>
    <property type="evidence" value="ECO:0007669"/>
    <property type="project" value="UniProtKB-SubCell"/>
</dbReference>
<dbReference type="SUPFAM" id="SSF81811">
    <property type="entry name" value="Helical domain of Sec23/24"/>
    <property type="match status" value="1"/>
</dbReference>